<dbReference type="AlphaFoldDB" id="U1N9D3"/>
<gene>
    <name evidence="2" type="ORF">J07HQW1_03221</name>
</gene>
<name>U1N9D3_9EURY</name>
<dbReference type="Proteomes" id="UP000030649">
    <property type="component" value="Unassembled WGS sequence"/>
</dbReference>
<reference evidence="2 3" key="1">
    <citation type="journal article" date="2013" name="PLoS ONE">
        <title>Assembly-driven community genomics of a hypersaline microbial ecosystem.</title>
        <authorList>
            <person name="Podell S."/>
            <person name="Ugalde J.A."/>
            <person name="Narasingarao P."/>
            <person name="Banfield J.F."/>
            <person name="Heidelberg K.B."/>
            <person name="Allen E.E."/>
        </authorList>
    </citation>
    <scope>NUCLEOTIDE SEQUENCE [LARGE SCALE GENOMIC DNA]</scope>
    <source>
        <strain evidence="3">J07HQW1</strain>
    </source>
</reference>
<evidence type="ECO:0000313" key="2">
    <source>
        <dbReference type="EMBL" id="ERG93163.1"/>
    </source>
</evidence>
<protein>
    <submittedName>
        <fullName evidence="2">Uncharacterized protein</fullName>
    </submittedName>
</protein>
<dbReference type="HOGENOM" id="CLU_1763839_0_0_2"/>
<evidence type="ECO:0000313" key="3">
    <source>
        <dbReference type="Proteomes" id="UP000030649"/>
    </source>
</evidence>
<accession>U1N9D3</accession>
<sequence>MLSFVYVFIVWIHTRDLIDTDARDSVRCRPRTGGGSHGDDTESDGTSLVGPQSYKGDKREFPRCIVGSLRVRVGAEGRRPPESGGRIPPPLAVVGNIISVYIRNHTQFDSREEMIAFQIICRFHIEESQQYHRTHRVIARLSQSQLR</sequence>
<organism evidence="2 3">
    <name type="scientific">Haloquadratum walsbyi J07HQW1</name>
    <dbReference type="NCBI Taxonomy" id="1238424"/>
    <lineage>
        <taxon>Archaea</taxon>
        <taxon>Methanobacteriati</taxon>
        <taxon>Methanobacteriota</taxon>
        <taxon>Stenosarchaea group</taxon>
        <taxon>Halobacteria</taxon>
        <taxon>Halobacteriales</taxon>
        <taxon>Haloferacaceae</taxon>
        <taxon>Haloquadratum</taxon>
    </lineage>
</organism>
<evidence type="ECO:0000256" key="1">
    <source>
        <dbReference type="SAM" id="MobiDB-lite"/>
    </source>
</evidence>
<dbReference type="EMBL" id="KE356560">
    <property type="protein sequence ID" value="ERG93163.1"/>
    <property type="molecule type" value="Genomic_DNA"/>
</dbReference>
<feature type="region of interest" description="Disordered" evidence="1">
    <location>
        <begin position="28"/>
        <end position="56"/>
    </location>
</feature>
<proteinExistence type="predicted"/>